<dbReference type="CDD" id="cd06299">
    <property type="entry name" value="PBP1_LacI-like"/>
    <property type="match status" value="1"/>
</dbReference>
<organism evidence="6 7">
    <name type="scientific">Arthrobacter terrae</name>
    <dbReference type="NCBI Taxonomy" id="2935737"/>
    <lineage>
        <taxon>Bacteria</taxon>
        <taxon>Bacillati</taxon>
        <taxon>Actinomycetota</taxon>
        <taxon>Actinomycetes</taxon>
        <taxon>Micrococcales</taxon>
        <taxon>Micrococcaceae</taxon>
        <taxon>Arthrobacter</taxon>
    </lineage>
</organism>
<comment type="caution">
    <text evidence="6">The sequence shown here is derived from an EMBL/GenBank/DDBJ whole genome shotgun (WGS) entry which is preliminary data.</text>
</comment>
<protein>
    <submittedName>
        <fullName evidence="6">LacI family DNA-binding transcriptional regulator</fullName>
    </submittedName>
</protein>
<dbReference type="Gene3D" id="3.40.50.2300">
    <property type="match status" value="2"/>
</dbReference>
<sequence length="362" mass="38453">METIPKKNCSTDHEEVRRVNTVTIKDVAAAAGVSVGTASRVLSGNPATSAASRERVAAAVERLDFHPNAQARSLRSTRTRTIGLLVSDVRNQFFADLAHAVEQAALEHGYAILLGNANEREDQQDRYLNTLISQRVDGIILAPQGDGNGVIRSLLRRGIPTVFVDRTVDGIDLPSVTTDSVHGIRQAVAHLAGQGHTRIGYIAGPQSISTGRDRFTAYNQAIADNRLPKDPALVYFGDFQAASGSAGVRVLLNLDQPPTAILAADSPMAAGAVAMLHRMGSRIGTDIALVAFDDIEWFALLQPALSVISHSVEDMGRAAVDLLLQVIDGGTPESIVLPSELIVRASSSTPNHPGSVSGLRKN</sequence>
<dbReference type="EMBL" id="JADNYM010000024">
    <property type="protein sequence ID" value="MBG0741036.1"/>
    <property type="molecule type" value="Genomic_DNA"/>
</dbReference>
<dbReference type="InterPro" id="IPR028082">
    <property type="entry name" value="Peripla_BP_I"/>
</dbReference>
<evidence type="ECO:0000256" key="4">
    <source>
        <dbReference type="ARBA" id="ARBA00023163"/>
    </source>
</evidence>
<keyword evidence="2" id="KW-0805">Transcription regulation</keyword>
<dbReference type="SMART" id="SM00354">
    <property type="entry name" value="HTH_LACI"/>
    <property type="match status" value="1"/>
</dbReference>
<dbReference type="Pfam" id="PF13377">
    <property type="entry name" value="Peripla_BP_3"/>
    <property type="match status" value="1"/>
</dbReference>
<evidence type="ECO:0000259" key="5">
    <source>
        <dbReference type="PROSITE" id="PS50932"/>
    </source>
</evidence>
<proteinExistence type="predicted"/>
<accession>A0A931CRU0</accession>
<dbReference type="PANTHER" id="PTHR30146:SF148">
    <property type="entry name" value="HTH-TYPE TRANSCRIPTIONAL REPRESSOR PURR-RELATED"/>
    <property type="match status" value="1"/>
</dbReference>
<dbReference type="GO" id="GO:0000976">
    <property type="term" value="F:transcription cis-regulatory region binding"/>
    <property type="evidence" value="ECO:0007669"/>
    <property type="project" value="TreeGrafter"/>
</dbReference>
<evidence type="ECO:0000313" key="6">
    <source>
        <dbReference type="EMBL" id="MBG0741036.1"/>
    </source>
</evidence>
<dbReference type="InterPro" id="IPR046335">
    <property type="entry name" value="LacI/GalR-like_sensor"/>
</dbReference>
<evidence type="ECO:0000256" key="3">
    <source>
        <dbReference type="ARBA" id="ARBA00023125"/>
    </source>
</evidence>
<evidence type="ECO:0000256" key="2">
    <source>
        <dbReference type="ARBA" id="ARBA00023015"/>
    </source>
</evidence>
<dbReference type="AlphaFoldDB" id="A0A931CRU0"/>
<dbReference type="PANTHER" id="PTHR30146">
    <property type="entry name" value="LACI-RELATED TRANSCRIPTIONAL REPRESSOR"/>
    <property type="match status" value="1"/>
</dbReference>
<dbReference type="PROSITE" id="PS50932">
    <property type="entry name" value="HTH_LACI_2"/>
    <property type="match status" value="1"/>
</dbReference>
<dbReference type="Gene3D" id="1.10.260.40">
    <property type="entry name" value="lambda repressor-like DNA-binding domains"/>
    <property type="match status" value="1"/>
</dbReference>
<dbReference type="Proteomes" id="UP000655366">
    <property type="component" value="Unassembled WGS sequence"/>
</dbReference>
<dbReference type="InterPro" id="IPR010982">
    <property type="entry name" value="Lambda_DNA-bd_dom_sf"/>
</dbReference>
<dbReference type="PROSITE" id="PS00356">
    <property type="entry name" value="HTH_LACI_1"/>
    <property type="match status" value="1"/>
</dbReference>
<dbReference type="SUPFAM" id="SSF53822">
    <property type="entry name" value="Periplasmic binding protein-like I"/>
    <property type="match status" value="1"/>
</dbReference>
<dbReference type="SUPFAM" id="SSF47413">
    <property type="entry name" value="lambda repressor-like DNA-binding domains"/>
    <property type="match status" value="1"/>
</dbReference>
<gene>
    <name evidence="6" type="ORF">IV500_16815</name>
</gene>
<keyword evidence="4" id="KW-0804">Transcription</keyword>
<dbReference type="GO" id="GO:0003700">
    <property type="term" value="F:DNA-binding transcription factor activity"/>
    <property type="evidence" value="ECO:0007669"/>
    <property type="project" value="TreeGrafter"/>
</dbReference>
<evidence type="ECO:0000313" key="7">
    <source>
        <dbReference type="Proteomes" id="UP000655366"/>
    </source>
</evidence>
<keyword evidence="1" id="KW-0678">Repressor</keyword>
<keyword evidence="3 6" id="KW-0238">DNA-binding</keyword>
<feature type="domain" description="HTH lacI-type" evidence="5">
    <location>
        <begin position="22"/>
        <end position="76"/>
    </location>
</feature>
<reference evidence="6 7" key="1">
    <citation type="submission" date="2020-11" db="EMBL/GenBank/DDBJ databases">
        <title>Arthrobacter antarcticus sp. nov., isolated from Antarctic Soil.</title>
        <authorList>
            <person name="Li J."/>
        </authorList>
    </citation>
    <scope>NUCLEOTIDE SEQUENCE [LARGE SCALE GENOMIC DNA]</scope>
    <source>
        <strain evidence="6 7">Z1-20</strain>
    </source>
</reference>
<dbReference type="Pfam" id="PF00356">
    <property type="entry name" value="LacI"/>
    <property type="match status" value="1"/>
</dbReference>
<dbReference type="InterPro" id="IPR000843">
    <property type="entry name" value="HTH_LacI"/>
</dbReference>
<keyword evidence="7" id="KW-1185">Reference proteome</keyword>
<name>A0A931CRU0_9MICC</name>
<evidence type="ECO:0000256" key="1">
    <source>
        <dbReference type="ARBA" id="ARBA00022491"/>
    </source>
</evidence>
<dbReference type="CDD" id="cd01392">
    <property type="entry name" value="HTH_LacI"/>
    <property type="match status" value="1"/>
</dbReference>